<evidence type="ECO:0000313" key="10">
    <source>
        <dbReference type="EMBL" id="MBD3326622.1"/>
    </source>
</evidence>
<evidence type="ECO:0000256" key="9">
    <source>
        <dbReference type="SAM" id="Phobius"/>
    </source>
</evidence>
<keyword evidence="7 9" id="KW-0472">Membrane</keyword>
<reference evidence="10" key="1">
    <citation type="submission" date="2019-11" db="EMBL/GenBank/DDBJ databases">
        <title>Microbial mats filling the niche in hypersaline microbial mats.</title>
        <authorList>
            <person name="Wong H.L."/>
            <person name="Macleod F.I."/>
            <person name="White R.A. III"/>
            <person name="Burns B.P."/>
        </authorList>
    </citation>
    <scope>NUCLEOTIDE SEQUENCE</scope>
    <source>
        <strain evidence="10">Rbin_158</strain>
    </source>
</reference>
<dbReference type="GO" id="GO:0033179">
    <property type="term" value="C:proton-transporting V-type ATPase, V0 domain"/>
    <property type="evidence" value="ECO:0007669"/>
    <property type="project" value="InterPro"/>
</dbReference>
<dbReference type="GO" id="GO:0007035">
    <property type="term" value="P:vacuolar acidification"/>
    <property type="evidence" value="ECO:0007669"/>
    <property type="project" value="TreeGrafter"/>
</dbReference>
<name>A0A9D5Q7S9_9BACT</name>
<keyword evidence="8" id="KW-0175">Coiled coil</keyword>
<dbReference type="PANTHER" id="PTHR11629:SF63">
    <property type="entry name" value="V-TYPE PROTON ATPASE SUBUNIT A"/>
    <property type="match status" value="1"/>
</dbReference>
<evidence type="ECO:0000256" key="1">
    <source>
        <dbReference type="ARBA" id="ARBA00004141"/>
    </source>
</evidence>
<evidence type="ECO:0008006" key="12">
    <source>
        <dbReference type="Google" id="ProtNLM"/>
    </source>
</evidence>
<dbReference type="EMBL" id="WJJP01000610">
    <property type="protein sequence ID" value="MBD3326622.1"/>
    <property type="molecule type" value="Genomic_DNA"/>
</dbReference>
<keyword evidence="5 9" id="KW-1133">Transmembrane helix</keyword>
<evidence type="ECO:0000313" key="11">
    <source>
        <dbReference type="Proteomes" id="UP000649604"/>
    </source>
</evidence>
<keyword evidence="6" id="KW-0406">Ion transport</keyword>
<accession>A0A9D5Q7S9</accession>
<dbReference type="Proteomes" id="UP000649604">
    <property type="component" value="Unassembled WGS sequence"/>
</dbReference>
<dbReference type="GO" id="GO:0051117">
    <property type="term" value="F:ATPase binding"/>
    <property type="evidence" value="ECO:0007669"/>
    <property type="project" value="TreeGrafter"/>
</dbReference>
<gene>
    <name evidence="10" type="ORF">GF339_18710</name>
</gene>
<dbReference type="InterPro" id="IPR002490">
    <property type="entry name" value="V-ATPase_116kDa_su"/>
</dbReference>
<evidence type="ECO:0000256" key="8">
    <source>
        <dbReference type="SAM" id="Coils"/>
    </source>
</evidence>
<evidence type="ECO:0000256" key="5">
    <source>
        <dbReference type="ARBA" id="ARBA00022989"/>
    </source>
</evidence>
<feature type="transmembrane region" description="Helical" evidence="9">
    <location>
        <begin position="480"/>
        <end position="499"/>
    </location>
</feature>
<organism evidence="10 11">
    <name type="scientific">candidate division KSB3 bacterium</name>
    <dbReference type="NCBI Taxonomy" id="2044937"/>
    <lineage>
        <taxon>Bacteria</taxon>
        <taxon>candidate division KSB3</taxon>
    </lineage>
</organism>
<dbReference type="Pfam" id="PF01496">
    <property type="entry name" value="V_ATPase_I"/>
    <property type="match status" value="2"/>
</dbReference>
<feature type="transmembrane region" description="Helical" evidence="9">
    <location>
        <begin position="543"/>
        <end position="562"/>
    </location>
</feature>
<feature type="transmembrane region" description="Helical" evidence="9">
    <location>
        <begin position="598"/>
        <end position="621"/>
    </location>
</feature>
<evidence type="ECO:0000256" key="2">
    <source>
        <dbReference type="ARBA" id="ARBA00009904"/>
    </source>
</evidence>
<keyword evidence="3" id="KW-0813">Transport</keyword>
<dbReference type="GO" id="GO:0016471">
    <property type="term" value="C:vacuolar proton-transporting V-type ATPase complex"/>
    <property type="evidence" value="ECO:0007669"/>
    <property type="project" value="TreeGrafter"/>
</dbReference>
<keyword evidence="4 9" id="KW-0812">Transmembrane</keyword>
<comment type="caution">
    <text evidence="10">The sequence shown here is derived from an EMBL/GenBank/DDBJ whole genome shotgun (WGS) entry which is preliminary data.</text>
</comment>
<evidence type="ECO:0000256" key="3">
    <source>
        <dbReference type="ARBA" id="ARBA00022448"/>
    </source>
</evidence>
<feature type="coiled-coil region" evidence="8">
    <location>
        <begin position="248"/>
        <end position="282"/>
    </location>
</feature>
<feature type="transmembrane region" description="Helical" evidence="9">
    <location>
        <begin position="430"/>
        <end position="450"/>
    </location>
</feature>
<protein>
    <recommendedName>
        <fullName evidence="12">V-type ATP synthase subunit I</fullName>
    </recommendedName>
</protein>
<proteinExistence type="inferred from homology"/>
<feature type="transmembrane region" description="Helical" evidence="9">
    <location>
        <begin position="385"/>
        <end position="410"/>
    </location>
</feature>
<evidence type="ECO:0000256" key="6">
    <source>
        <dbReference type="ARBA" id="ARBA00023065"/>
    </source>
</evidence>
<evidence type="ECO:0000256" key="4">
    <source>
        <dbReference type="ARBA" id="ARBA00022692"/>
    </source>
</evidence>
<dbReference type="PANTHER" id="PTHR11629">
    <property type="entry name" value="VACUOLAR PROTON ATPASES"/>
    <property type="match status" value="1"/>
</dbReference>
<feature type="transmembrane region" description="Helical" evidence="9">
    <location>
        <begin position="519"/>
        <end position="537"/>
    </location>
</feature>
<dbReference type="AlphaFoldDB" id="A0A9D5Q7S9"/>
<evidence type="ECO:0000256" key="7">
    <source>
        <dbReference type="ARBA" id="ARBA00023136"/>
    </source>
</evidence>
<dbReference type="GO" id="GO:0046961">
    <property type="term" value="F:proton-transporting ATPase activity, rotational mechanism"/>
    <property type="evidence" value="ECO:0007669"/>
    <property type="project" value="InterPro"/>
</dbReference>
<sequence length="690" mass="78333">MAVAPMTRAQIVAYSAVSDDVVRRIYDLGLLQAVEVVEKTEPESELHEMSDDLLQKIAELDGKLREVHHALAILDEHDEAGRELIENFVTLKQRVSRQTVTSVREQFDFLEVSQQIGELEEQLKHLEEQQGWLHDDRDLLETLAPLPFPLKDLRSTRWVSAVVGRLRKENQAALEAELATCEEDVFWEQITIQGQFVYLFILSYPSGCFSSSQSTSGIMADASEQERTEILKLLERHGFDTLDLSAFSEKIPEELQRIEQQRAELQTQIDELTRKLRDQVQYKERFHIIEEYLANEIDRYKDLQNFAASKQVYFIEGWMKQRDKLALEQGLGEFQEAIEVFYVDPDEDDETIPVILENPSYLQPFELITRMFGMPKYNEPDPTPFLAPFFALFFGLCLTDAGYGLMLSLFMVWLMRKYVFDAGTVQLARLLYYGGLATILCGALTGGWFGNILDSLPNALSFVTAVKNSLVIINPMEEPIVFLIIALILGYIQVCYGIFLKMQHRMRRGDATGALLDEGLWMVFINSLFFWGIISASGIGDLLIGQGLVLLCQFLALISGGARVWLHDRENPNVVVRVLSGLYSLYDIVGIFSDVLSYSRLLALGLATGVIAMIVDMLALMTSGVPGIGFIIGIVIFCFGHVFNLIINTLGAFIHSGRLQFVEFFSKFFQAGGKRYKPFKFESRYFEITD</sequence>
<comment type="similarity">
    <text evidence="2">Belongs to the V-ATPase 116 kDa subunit family.</text>
</comment>
<feature type="transmembrane region" description="Helical" evidence="9">
    <location>
        <begin position="628"/>
        <end position="654"/>
    </location>
</feature>
<comment type="subcellular location">
    <subcellularLocation>
        <location evidence="1">Membrane</location>
        <topology evidence="1">Multi-pass membrane protein</topology>
    </subcellularLocation>
</comment>